<proteinExistence type="predicted"/>
<feature type="transmembrane region" description="Helical" evidence="2">
    <location>
        <begin position="38"/>
        <end position="60"/>
    </location>
</feature>
<dbReference type="PANTHER" id="PTHR30590:SF2">
    <property type="entry name" value="INNER MEMBRANE PROTEIN"/>
    <property type="match status" value="1"/>
</dbReference>
<dbReference type="InterPro" id="IPR007349">
    <property type="entry name" value="DUF418"/>
</dbReference>
<keyword evidence="2" id="KW-1133">Transmembrane helix</keyword>
<feature type="transmembrane region" description="Helical" evidence="2">
    <location>
        <begin position="115"/>
        <end position="133"/>
    </location>
</feature>
<evidence type="ECO:0000256" key="1">
    <source>
        <dbReference type="SAM" id="MobiDB-lite"/>
    </source>
</evidence>
<gene>
    <name evidence="4" type="ORF">GRI47_00860</name>
</gene>
<keyword evidence="2" id="KW-0472">Membrane</keyword>
<dbReference type="Pfam" id="PF04235">
    <property type="entry name" value="DUF418"/>
    <property type="match status" value="1"/>
</dbReference>
<evidence type="ECO:0000256" key="2">
    <source>
        <dbReference type="SAM" id="Phobius"/>
    </source>
</evidence>
<feature type="transmembrane region" description="Helical" evidence="2">
    <location>
        <begin position="244"/>
        <end position="265"/>
    </location>
</feature>
<accession>A0A844Y405</accession>
<dbReference type="EMBL" id="WTYD01000001">
    <property type="protein sequence ID" value="MXO52556.1"/>
    <property type="molecule type" value="Genomic_DNA"/>
</dbReference>
<dbReference type="AlphaFoldDB" id="A0A844Y405"/>
<feature type="transmembrane region" description="Helical" evidence="2">
    <location>
        <begin position="359"/>
        <end position="379"/>
    </location>
</feature>
<dbReference type="InterPro" id="IPR052529">
    <property type="entry name" value="Bact_Transport_Assoc"/>
</dbReference>
<protein>
    <submittedName>
        <fullName evidence="4">DUF418 domain-containing protein</fullName>
    </submittedName>
</protein>
<dbReference type="Proteomes" id="UP000430272">
    <property type="component" value="Unassembled WGS sequence"/>
</dbReference>
<feature type="transmembrane region" description="Helical" evidence="2">
    <location>
        <begin position="281"/>
        <end position="301"/>
    </location>
</feature>
<feature type="transmembrane region" description="Helical" evidence="2">
    <location>
        <begin position="321"/>
        <end position="338"/>
    </location>
</feature>
<evidence type="ECO:0000259" key="3">
    <source>
        <dbReference type="Pfam" id="PF04235"/>
    </source>
</evidence>
<feature type="transmembrane region" description="Helical" evidence="2">
    <location>
        <begin position="162"/>
        <end position="185"/>
    </location>
</feature>
<feature type="region of interest" description="Disordered" evidence="1">
    <location>
        <begin position="1"/>
        <end position="21"/>
    </location>
</feature>
<sequence length="431" mass="47311">MTETHAIAAASPDQPQARAAPLGASPDRIASLDFIRGIAVMGILAANIVAFGQPFAAYMYPDAFLTPHGEAENWMWVAQFVLVDGKMRALFSLLFGAGLYLFLEKAWARGQGRWLQVRRLLWLGLFGLLHFFLIWTGDILFLYAVSGLAVLPFAKMARRNQFILGVLGYCVGGVVYAAMAASMVMSANGTIPGNAETRAEVQGVMVDAQDEAIAEDMIDADLIASGDYGGLVARNVTVNATEPLSMLLLFWLETLPLMLMGMALYRKGLFSGAVDRRKQKLWGWAGVLVGGALTLWIALAVRASGFGYWDTLAAFIGWSHFPRLFMGLGLLALLALWGETARGWLAVRVSAAGRAAFTNYLGTSIVMMLVFHGWAGGLFGELTRGALYGVVVIAWGVMLLWSKPWLDRYRYGPLEWLWRCLTYGRIFALRR</sequence>
<organism evidence="4 5">
    <name type="scientific">Qipengyuania pelagi</name>
    <dbReference type="NCBI Taxonomy" id="994320"/>
    <lineage>
        <taxon>Bacteria</taxon>
        <taxon>Pseudomonadati</taxon>
        <taxon>Pseudomonadota</taxon>
        <taxon>Alphaproteobacteria</taxon>
        <taxon>Sphingomonadales</taxon>
        <taxon>Erythrobacteraceae</taxon>
        <taxon>Qipengyuania</taxon>
    </lineage>
</organism>
<dbReference type="OrthoDB" id="9807744at2"/>
<reference evidence="4 5" key="1">
    <citation type="submission" date="2019-12" db="EMBL/GenBank/DDBJ databases">
        <title>Genomic-based taxomic classification of the family Erythrobacteraceae.</title>
        <authorList>
            <person name="Xu L."/>
        </authorList>
    </citation>
    <scope>NUCLEOTIDE SEQUENCE [LARGE SCALE GENOMIC DNA]</scope>
    <source>
        <strain evidence="4 5">JCM 17468</strain>
    </source>
</reference>
<dbReference type="RefSeq" id="WP_160659529.1">
    <property type="nucleotide sequence ID" value="NZ_BAABDV010000001.1"/>
</dbReference>
<evidence type="ECO:0000313" key="4">
    <source>
        <dbReference type="EMBL" id="MXO52556.1"/>
    </source>
</evidence>
<evidence type="ECO:0000313" key="5">
    <source>
        <dbReference type="Proteomes" id="UP000430272"/>
    </source>
</evidence>
<keyword evidence="2" id="KW-0812">Transmembrane</keyword>
<comment type="caution">
    <text evidence="4">The sequence shown here is derived from an EMBL/GenBank/DDBJ whole genome shotgun (WGS) entry which is preliminary data.</text>
</comment>
<name>A0A844Y405_9SPHN</name>
<feature type="domain" description="DUF418" evidence="3">
    <location>
        <begin position="264"/>
        <end position="424"/>
    </location>
</feature>
<feature type="transmembrane region" description="Helical" evidence="2">
    <location>
        <begin position="385"/>
        <end position="401"/>
    </location>
</feature>
<dbReference type="PANTHER" id="PTHR30590">
    <property type="entry name" value="INNER MEMBRANE PROTEIN"/>
    <property type="match status" value="1"/>
</dbReference>
<feature type="transmembrane region" description="Helical" evidence="2">
    <location>
        <begin position="80"/>
        <end position="103"/>
    </location>
</feature>
<keyword evidence="5" id="KW-1185">Reference proteome</keyword>